<dbReference type="EMBL" id="JAFVMF010000001">
    <property type="protein sequence ID" value="MBO1358306.1"/>
    <property type="molecule type" value="Genomic_DNA"/>
</dbReference>
<dbReference type="RefSeq" id="WP_207878406.1">
    <property type="nucleotide sequence ID" value="NZ_JAFVMF010000001.1"/>
</dbReference>
<name>A0ABS3LQX9_9PROT</name>
<sequence length="222" mass="22947">MTHAYPDAAIRRKKFVETASLLALLTLGGCAGTTVSHREPGAVAPFAALHSPDVVFVEVTGPDASASRADATLASSLIPALRQAGVPAALQMPGAPDPGSPILRVTLARVDAGNALERTMIGFGAGRSSLSARIRLDDPRRVDRAPATAFDVNADSGRRPGLILPAAVTLGTAVPIHMAIGGGLDLLLGRRRGTDADLRNAARAITRETLACYKAMGWSVEA</sequence>
<dbReference type="Pfam" id="PF14366">
    <property type="entry name" value="DUF4410"/>
    <property type="match status" value="1"/>
</dbReference>
<reference evidence="1 2" key="1">
    <citation type="submission" date="2021-03" db="EMBL/GenBank/DDBJ databases">
        <title>The complete genome sequence of Acetobacter sacchari TBRC 11175.</title>
        <authorList>
            <person name="Charoenyingcharoen P."/>
            <person name="Yukphan P."/>
        </authorList>
    </citation>
    <scope>NUCLEOTIDE SEQUENCE [LARGE SCALE GENOMIC DNA]</scope>
    <source>
        <strain evidence="1 2">TBRC 11175</strain>
    </source>
</reference>
<evidence type="ECO:0000313" key="1">
    <source>
        <dbReference type="EMBL" id="MBO1358306.1"/>
    </source>
</evidence>
<dbReference type="InterPro" id="IPR025522">
    <property type="entry name" value="DUF4410"/>
</dbReference>
<dbReference type="Proteomes" id="UP000664771">
    <property type="component" value="Unassembled WGS sequence"/>
</dbReference>
<organism evidence="1 2">
    <name type="scientific">Acetobacter sacchari</name>
    <dbReference type="NCBI Taxonomy" id="2661687"/>
    <lineage>
        <taxon>Bacteria</taxon>
        <taxon>Pseudomonadati</taxon>
        <taxon>Pseudomonadota</taxon>
        <taxon>Alphaproteobacteria</taxon>
        <taxon>Acetobacterales</taxon>
        <taxon>Acetobacteraceae</taxon>
        <taxon>Acetobacter</taxon>
    </lineage>
</organism>
<evidence type="ECO:0000313" key="2">
    <source>
        <dbReference type="Proteomes" id="UP000664771"/>
    </source>
</evidence>
<proteinExistence type="predicted"/>
<gene>
    <name evidence="1" type="ORF">J2D73_00645</name>
</gene>
<keyword evidence="2" id="KW-1185">Reference proteome</keyword>
<comment type="caution">
    <text evidence="1">The sequence shown here is derived from an EMBL/GenBank/DDBJ whole genome shotgun (WGS) entry which is preliminary data.</text>
</comment>
<accession>A0ABS3LQX9</accession>
<protein>
    <submittedName>
        <fullName evidence="1">DUF4410 domain-containing protein</fullName>
    </submittedName>
</protein>